<dbReference type="STRING" id="1547922.ISF6_0009"/>
<reference evidence="3 4" key="2">
    <citation type="journal article" date="2016" name="Science">
        <title>A bacterium that degrades and assimilates poly(ethylene terephthalate).</title>
        <authorList>
            <person name="Yoshida S."/>
            <person name="Hiraga K."/>
            <person name="Takehana T."/>
            <person name="Taniguchi I."/>
            <person name="Yamaji H."/>
            <person name="Maeda Y."/>
            <person name="Toyohara K."/>
            <person name="Miyamoto K."/>
            <person name="Kimura Y."/>
            <person name="Oda K."/>
        </authorList>
    </citation>
    <scope>NUCLEOTIDE SEQUENCE [LARGE SCALE GENOMIC DNA]</scope>
    <source>
        <strain evidence="4">NBRC 110686 / TISTR 2288 / 201-F6</strain>
    </source>
</reference>
<dbReference type="SMART" id="SM00855">
    <property type="entry name" value="PGAM"/>
    <property type="match status" value="1"/>
</dbReference>
<evidence type="ECO:0000256" key="1">
    <source>
        <dbReference type="ARBA" id="ARBA00023152"/>
    </source>
</evidence>
<gene>
    <name evidence="3" type="ORF">ISF6_0009</name>
</gene>
<dbReference type="PANTHER" id="PTHR48100:SF1">
    <property type="entry name" value="HISTIDINE PHOSPHATASE FAMILY PROTEIN-RELATED"/>
    <property type="match status" value="1"/>
</dbReference>
<dbReference type="PANTHER" id="PTHR48100">
    <property type="entry name" value="BROAD-SPECIFICITY PHOSPHATASE YOR283W-RELATED"/>
    <property type="match status" value="1"/>
</dbReference>
<proteinExistence type="predicted"/>
<dbReference type="SUPFAM" id="SSF53254">
    <property type="entry name" value="Phosphoglycerate mutase-like"/>
    <property type="match status" value="1"/>
</dbReference>
<evidence type="ECO:0000256" key="2">
    <source>
        <dbReference type="ARBA" id="ARBA00023235"/>
    </source>
</evidence>
<keyword evidence="2" id="KW-0413">Isomerase</keyword>
<dbReference type="CDD" id="cd07067">
    <property type="entry name" value="HP_PGM_like"/>
    <property type="match status" value="1"/>
</dbReference>
<name>A0A0K8NT70_PISS1</name>
<comment type="caution">
    <text evidence="3">The sequence shown here is derived from an EMBL/GenBank/DDBJ whole genome shotgun (WGS) entry which is preliminary data.</text>
</comment>
<dbReference type="InterPro" id="IPR050275">
    <property type="entry name" value="PGM_Phosphatase"/>
</dbReference>
<dbReference type="InterPro" id="IPR013078">
    <property type="entry name" value="His_Pase_superF_clade-1"/>
</dbReference>
<keyword evidence="4" id="KW-1185">Reference proteome</keyword>
<accession>A0A0K8NT70</accession>
<evidence type="ECO:0000313" key="4">
    <source>
        <dbReference type="Proteomes" id="UP000037660"/>
    </source>
</evidence>
<sequence>MRACAPCPPPSPPLPMTLLLIRHGETALNVARVLQPADTPLSAAGRAQAAALATRLAGAGLAGLVSSDLPRARETAEAVSRACGLPVHWSPLLQERNFGDWRGRAYDTLGADPLHGDASPPGGETAAQFEQRVAAAFALLRVHQAGCGGPLAVVTHGLVIKALLQRHARLAPGLGWPAHGLRNTSLSRIAAEPPHDCDLLDCTRHLDEAAAPAPRGLSGG</sequence>
<dbReference type="Proteomes" id="UP000037660">
    <property type="component" value="Unassembled WGS sequence"/>
</dbReference>
<evidence type="ECO:0000313" key="3">
    <source>
        <dbReference type="EMBL" id="GAP33563.1"/>
    </source>
</evidence>
<dbReference type="Gene3D" id="3.40.50.1240">
    <property type="entry name" value="Phosphoglycerate mutase-like"/>
    <property type="match status" value="1"/>
</dbReference>
<dbReference type="InterPro" id="IPR001345">
    <property type="entry name" value="PG/BPGM_mutase_AS"/>
</dbReference>
<dbReference type="GO" id="GO:0016791">
    <property type="term" value="F:phosphatase activity"/>
    <property type="evidence" value="ECO:0007669"/>
    <property type="project" value="TreeGrafter"/>
</dbReference>
<dbReference type="InterPro" id="IPR029033">
    <property type="entry name" value="His_PPase_superfam"/>
</dbReference>
<keyword evidence="1" id="KW-0324">Glycolysis</keyword>
<protein>
    <submittedName>
        <fullName evidence="3">Phosphoglycerate mutase</fullName>
    </submittedName>
</protein>
<reference evidence="4" key="1">
    <citation type="submission" date="2015-07" db="EMBL/GenBank/DDBJ databases">
        <title>Discovery of a poly(ethylene terephthalate assimilation.</title>
        <authorList>
            <person name="Yoshida S."/>
            <person name="Hiraga K."/>
            <person name="Takehana T."/>
            <person name="Taniguchi I."/>
            <person name="Yamaji H."/>
            <person name="Maeda Y."/>
            <person name="Toyohara K."/>
            <person name="Miyamoto K."/>
            <person name="Kimura Y."/>
            <person name="Oda K."/>
        </authorList>
    </citation>
    <scope>NUCLEOTIDE SEQUENCE [LARGE SCALE GENOMIC DNA]</scope>
    <source>
        <strain evidence="4">NBRC 110686 / TISTR 2288 / 201-F6</strain>
    </source>
</reference>
<dbReference type="Pfam" id="PF00300">
    <property type="entry name" value="His_Phos_1"/>
    <property type="match status" value="1"/>
</dbReference>
<dbReference type="PROSITE" id="PS00175">
    <property type="entry name" value="PG_MUTASE"/>
    <property type="match status" value="1"/>
</dbReference>
<organism evidence="3 4">
    <name type="scientific">Piscinibacter sakaiensis</name>
    <name type="common">Ideonella sakaiensis</name>
    <dbReference type="NCBI Taxonomy" id="1547922"/>
    <lineage>
        <taxon>Bacteria</taxon>
        <taxon>Pseudomonadati</taxon>
        <taxon>Pseudomonadota</taxon>
        <taxon>Betaproteobacteria</taxon>
        <taxon>Burkholderiales</taxon>
        <taxon>Sphaerotilaceae</taxon>
        <taxon>Piscinibacter</taxon>
    </lineage>
</organism>
<dbReference type="AlphaFoldDB" id="A0A0K8NT70"/>
<dbReference type="EMBL" id="BBYR01000001">
    <property type="protein sequence ID" value="GAP33563.1"/>
    <property type="molecule type" value="Genomic_DNA"/>
</dbReference>
<dbReference type="GO" id="GO:0005737">
    <property type="term" value="C:cytoplasm"/>
    <property type="evidence" value="ECO:0007669"/>
    <property type="project" value="TreeGrafter"/>
</dbReference>